<evidence type="ECO:0000313" key="6">
    <source>
        <dbReference type="Proteomes" id="UP000825935"/>
    </source>
</evidence>
<reference evidence="5" key="1">
    <citation type="submission" date="2021-08" db="EMBL/GenBank/DDBJ databases">
        <title>WGS assembly of Ceratopteris richardii.</title>
        <authorList>
            <person name="Marchant D.B."/>
            <person name="Chen G."/>
            <person name="Jenkins J."/>
            <person name="Shu S."/>
            <person name="Leebens-Mack J."/>
            <person name="Grimwood J."/>
            <person name="Schmutz J."/>
            <person name="Soltis P."/>
            <person name="Soltis D."/>
            <person name="Chen Z.-H."/>
        </authorList>
    </citation>
    <scope>NUCLEOTIDE SEQUENCE</scope>
    <source>
        <strain evidence="5">Whitten #5841</strain>
        <tissue evidence="5">Leaf</tissue>
    </source>
</reference>
<dbReference type="OrthoDB" id="59415at2759"/>
<dbReference type="SUPFAM" id="SSF56784">
    <property type="entry name" value="HAD-like"/>
    <property type="match status" value="1"/>
</dbReference>
<keyword evidence="2" id="KW-0325">Glycoprotein</keyword>
<evidence type="ECO:0000313" key="5">
    <source>
        <dbReference type="EMBL" id="KAH7430615.1"/>
    </source>
</evidence>
<comment type="similarity">
    <text evidence="3">Belongs to the APS1/VSP family.</text>
</comment>
<dbReference type="Gene3D" id="3.40.50.1000">
    <property type="entry name" value="HAD superfamily/HAD-like"/>
    <property type="match status" value="1"/>
</dbReference>
<feature type="chain" id="PRO_5035770441" description="Acid phosphatase" evidence="4">
    <location>
        <begin position="21"/>
        <end position="254"/>
    </location>
</feature>
<dbReference type="Proteomes" id="UP000825935">
    <property type="component" value="Chromosome 8"/>
</dbReference>
<dbReference type="PANTHER" id="PTHR31284:SF10">
    <property type="entry name" value="ACID PHOSPHATASE-LIKE PROTEIN"/>
    <property type="match status" value="1"/>
</dbReference>
<evidence type="ECO:0000256" key="4">
    <source>
        <dbReference type="SAM" id="SignalP"/>
    </source>
</evidence>
<dbReference type="OMA" id="ICPPIHA"/>
<dbReference type="AlphaFoldDB" id="A0A8T2UAJ7"/>
<dbReference type="InterPro" id="IPR023214">
    <property type="entry name" value="HAD_sf"/>
</dbReference>
<organism evidence="5 6">
    <name type="scientific">Ceratopteris richardii</name>
    <name type="common">Triangle waterfern</name>
    <dbReference type="NCBI Taxonomy" id="49495"/>
    <lineage>
        <taxon>Eukaryota</taxon>
        <taxon>Viridiplantae</taxon>
        <taxon>Streptophyta</taxon>
        <taxon>Embryophyta</taxon>
        <taxon>Tracheophyta</taxon>
        <taxon>Polypodiopsida</taxon>
        <taxon>Polypodiidae</taxon>
        <taxon>Polypodiales</taxon>
        <taxon>Pteridineae</taxon>
        <taxon>Pteridaceae</taxon>
        <taxon>Parkerioideae</taxon>
        <taxon>Ceratopteris</taxon>
    </lineage>
</organism>
<dbReference type="EMBL" id="CM035413">
    <property type="protein sequence ID" value="KAH7430615.1"/>
    <property type="molecule type" value="Genomic_DNA"/>
</dbReference>
<keyword evidence="1 4" id="KW-0732">Signal</keyword>
<sequence length="254" mass="28018">MGALLVVMLATAMMLVFSMAAIDASRSAPYRQSFCVTWRFNVDVNNLRDWKTVPKSCESYVGSYMNRGDFSQDASLAMMEGVSFAHSVFNSSTTAGTDAFSYNAWVFDIDDTSLSNLPYYAKHSFGAEAYNDTLFSAWTAKAICPPIHATLDLFNSLKDLGFSIFFLTGRSESERNSTATNLLGAGYSGWQGLILRQSEDEGVRATLYKSAKRKSLEDLGYSIVGNVGDQWSDITGYSVGSRTFKVPNPMYYIA</sequence>
<dbReference type="InterPro" id="IPR036412">
    <property type="entry name" value="HAD-like_sf"/>
</dbReference>
<dbReference type="CDD" id="cd07535">
    <property type="entry name" value="HAD_VSP"/>
    <property type="match status" value="1"/>
</dbReference>
<name>A0A8T2UAJ7_CERRI</name>
<dbReference type="PANTHER" id="PTHR31284">
    <property type="entry name" value="ACID PHOSPHATASE-LIKE PROTEIN"/>
    <property type="match status" value="1"/>
</dbReference>
<dbReference type="PIRSF" id="PIRSF002674">
    <property type="entry name" value="VSP"/>
    <property type="match status" value="1"/>
</dbReference>
<dbReference type="InterPro" id="IPR005519">
    <property type="entry name" value="Acid_phosphat_B-like"/>
</dbReference>
<dbReference type="Pfam" id="PF03767">
    <property type="entry name" value="Acid_phosphat_B"/>
    <property type="match status" value="1"/>
</dbReference>
<accession>A0A8T2UAJ7</accession>
<comment type="caution">
    <text evidence="5">The sequence shown here is derived from an EMBL/GenBank/DDBJ whole genome shotgun (WGS) entry which is preliminary data.</text>
</comment>
<evidence type="ECO:0008006" key="7">
    <source>
        <dbReference type="Google" id="ProtNLM"/>
    </source>
</evidence>
<dbReference type="InterPro" id="IPR014403">
    <property type="entry name" value="APS1/VSP"/>
</dbReference>
<proteinExistence type="inferred from homology"/>
<keyword evidence="6" id="KW-1185">Reference proteome</keyword>
<protein>
    <recommendedName>
        <fullName evidence="7">Acid phosphatase</fullName>
    </recommendedName>
</protein>
<evidence type="ECO:0000256" key="1">
    <source>
        <dbReference type="ARBA" id="ARBA00022729"/>
    </source>
</evidence>
<gene>
    <name evidence="5" type="ORF">KP509_08G006100</name>
</gene>
<evidence type="ECO:0000256" key="2">
    <source>
        <dbReference type="ARBA" id="ARBA00023180"/>
    </source>
</evidence>
<evidence type="ECO:0000256" key="3">
    <source>
        <dbReference type="PIRNR" id="PIRNR002674"/>
    </source>
</evidence>
<feature type="signal peptide" evidence="4">
    <location>
        <begin position="1"/>
        <end position="20"/>
    </location>
</feature>